<keyword evidence="4" id="KW-0808">Transferase</keyword>
<dbReference type="GO" id="GO:0005524">
    <property type="term" value="F:ATP binding"/>
    <property type="evidence" value="ECO:0007669"/>
    <property type="project" value="UniProtKB-UniRule"/>
</dbReference>
<feature type="domain" description="Protein kinase" evidence="3">
    <location>
        <begin position="1633"/>
        <end position="1907"/>
    </location>
</feature>
<keyword evidence="4" id="KW-0418">Kinase</keyword>
<dbReference type="GO" id="GO:0004672">
    <property type="term" value="F:protein kinase activity"/>
    <property type="evidence" value="ECO:0007669"/>
    <property type="project" value="InterPro"/>
</dbReference>
<keyword evidence="1" id="KW-0547">Nucleotide-binding</keyword>
<evidence type="ECO:0000313" key="4">
    <source>
        <dbReference type="EMBL" id="PFX18224.1"/>
    </source>
</evidence>
<comment type="caution">
    <text evidence="4">The sequence shown here is derived from an EMBL/GenBank/DDBJ whole genome shotgun (WGS) entry which is preliminary data.</text>
</comment>
<keyword evidence="5" id="KW-1185">Reference proteome</keyword>
<dbReference type="SUPFAM" id="SSF52540">
    <property type="entry name" value="P-loop containing nucleoside triphosphate hydrolases"/>
    <property type="match status" value="2"/>
</dbReference>
<keyword evidence="4" id="KW-0675">Receptor</keyword>
<name>A0A2B4RIK5_STYPI</name>
<keyword evidence="2" id="KW-1133">Transmembrane helix</keyword>
<dbReference type="EMBL" id="LSMT01000423">
    <property type="protein sequence ID" value="PFX18224.1"/>
    <property type="molecule type" value="Genomic_DNA"/>
</dbReference>
<dbReference type="InterPro" id="IPR011009">
    <property type="entry name" value="Kinase-like_dom_sf"/>
</dbReference>
<accession>A0A2B4RIK5</accession>
<keyword evidence="2" id="KW-0472">Membrane</keyword>
<dbReference type="InterPro" id="IPR045063">
    <property type="entry name" value="Dynamin_N"/>
</dbReference>
<dbReference type="SUPFAM" id="SSF82895">
    <property type="entry name" value="TSP-1 type 1 repeat"/>
    <property type="match status" value="1"/>
</dbReference>
<dbReference type="InterPro" id="IPR000884">
    <property type="entry name" value="TSP1_rpt"/>
</dbReference>
<feature type="binding site" evidence="1">
    <location>
        <position position="747"/>
    </location>
    <ligand>
        <name>ATP</name>
        <dbReference type="ChEBI" id="CHEBI:30616"/>
    </ligand>
</feature>
<evidence type="ECO:0000256" key="2">
    <source>
        <dbReference type="SAM" id="Phobius"/>
    </source>
</evidence>
<dbReference type="SMART" id="SM00220">
    <property type="entry name" value="S_TKc"/>
    <property type="match status" value="2"/>
</dbReference>
<dbReference type="Proteomes" id="UP000225706">
    <property type="component" value="Unassembled WGS sequence"/>
</dbReference>
<evidence type="ECO:0000259" key="3">
    <source>
        <dbReference type="PROSITE" id="PS50011"/>
    </source>
</evidence>
<dbReference type="CDD" id="cd00180">
    <property type="entry name" value="PKc"/>
    <property type="match status" value="1"/>
</dbReference>
<dbReference type="Pfam" id="PF00350">
    <property type="entry name" value="Dynamin_N"/>
    <property type="match status" value="2"/>
</dbReference>
<keyword evidence="2" id="KW-0812">Transmembrane</keyword>
<proteinExistence type="predicted"/>
<dbReference type="Pfam" id="PF19030">
    <property type="entry name" value="TSP1_ADAMTS"/>
    <property type="match status" value="1"/>
</dbReference>
<dbReference type="PANTHER" id="PTHR26392:SF92">
    <property type="entry name" value="PROTEIN KINASE DOMAIN-CONTAINING PROTEIN"/>
    <property type="match status" value="1"/>
</dbReference>
<dbReference type="Pfam" id="PF00069">
    <property type="entry name" value="Pkinase"/>
    <property type="match status" value="2"/>
</dbReference>
<dbReference type="Gene3D" id="3.40.50.300">
    <property type="entry name" value="P-loop containing nucleotide triphosphate hydrolases"/>
    <property type="match status" value="2"/>
</dbReference>
<dbReference type="Gene3D" id="1.10.510.10">
    <property type="entry name" value="Transferase(Phosphotransferase) domain 1"/>
    <property type="match status" value="2"/>
</dbReference>
<feature type="transmembrane region" description="Helical" evidence="2">
    <location>
        <begin position="561"/>
        <end position="587"/>
    </location>
</feature>
<gene>
    <name evidence="4" type="ORF">AWC38_SpisGene17417</name>
</gene>
<protein>
    <submittedName>
        <fullName evidence="4">Putative serine/threonine-protein kinase/receptor</fullName>
    </submittedName>
</protein>
<dbReference type="PROSITE" id="PS50092">
    <property type="entry name" value="TSP1"/>
    <property type="match status" value="1"/>
</dbReference>
<feature type="domain" description="Protein kinase" evidence="3">
    <location>
        <begin position="714"/>
        <end position="1038"/>
    </location>
</feature>
<organism evidence="4 5">
    <name type="scientific">Stylophora pistillata</name>
    <name type="common">Smooth cauliflower coral</name>
    <dbReference type="NCBI Taxonomy" id="50429"/>
    <lineage>
        <taxon>Eukaryota</taxon>
        <taxon>Metazoa</taxon>
        <taxon>Cnidaria</taxon>
        <taxon>Anthozoa</taxon>
        <taxon>Hexacorallia</taxon>
        <taxon>Scleractinia</taxon>
        <taxon>Astrocoeniina</taxon>
        <taxon>Pocilloporidae</taxon>
        <taxon>Stylophora</taxon>
    </lineage>
</organism>
<dbReference type="OrthoDB" id="5981859at2759"/>
<dbReference type="PROSITE" id="PS00107">
    <property type="entry name" value="PROTEIN_KINASE_ATP"/>
    <property type="match status" value="2"/>
</dbReference>
<dbReference type="InterPro" id="IPR000719">
    <property type="entry name" value="Prot_kinase_dom"/>
</dbReference>
<evidence type="ECO:0000313" key="5">
    <source>
        <dbReference type="Proteomes" id="UP000225706"/>
    </source>
</evidence>
<dbReference type="Gene3D" id="2.20.100.10">
    <property type="entry name" value="Thrombospondin type-1 (TSP1) repeat"/>
    <property type="match status" value="1"/>
</dbReference>
<dbReference type="InterPro" id="IPR027417">
    <property type="entry name" value="P-loop_NTPase"/>
</dbReference>
<dbReference type="InterPro" id="IPR017441">
    <property type="entry name" value="Protein_kinase_ATP_BS"/>
</dbReference>
<evidence type="ECO:0000256" key="1">
    <source>
        <dbReference type="PROSITE-ProRule" id="PRU10141"/>
    </source>
</evidence>
<keyword evidence="1" id="KW-0067">ATP-binding</keyword>
<dbReference type="InterPro" id="IPR036383">
    <property type="entry name" value="TSP1_rpt_sf"/>
</dbReference>
<dbReference type="PROSITE" id="PS50011">
    <property type="entry name" value="PROTEIN_KINASE_DOM"/>
    <property type="match status" value="2"/>
</dbReference>
<dbReference type="PANTHER" id="PTHR26392">
    <property type="entry name" value="MITOGEN-ACTIVATED PROTEIN KINASE KINASE KINASE 7-RELATED"/>
    <property type="match status" value="1"/>
</dbReference>
<feature type="binding site" evidence="1">
    <location>
        <position position="1666"/>
    </location>
    <ligand>
        <name>ATP</name>
        <dbReference type="ChEBI" id="CHEBI:30616"/>
    </ligand>
</feature>
<reference evidence="5" key="1">
    <citation type="journal article" date="2017" name="bioRxiv">
        <title>Comparative analysis of the genomes of Stylophora pistillata and Acropora digitifera provides evidence for extensive differences between species of corals.</title>
        <authorList>
            <person name="Voolstra C.R."/>
            <person name="Li Y."/>
            <person name="Liew Y.J."/>
            <person name="Baumgarten S."/>
            <person name="Zoccola D."/>
            <person name="Flot J.-F."/>
            <person name="Tambutte S."/>
            <person name="Allemand D."/>
            <person name="Aranda M."/>
        </authorList>
    </citation>
    <scope>NUCLEOTIDE SEQUENCE [LARGE SCALE GENOMIC DNA]</scope>
</reference>
<dbReference type="SUPFAM" id="SSF56112">
    <property type="entry name" value="Protein kinase-like (PK-like)"/>
    <property type="match status" value="2"/>
</dbReference>
<sequence length="1911" mass="220669">MSKPRPVRRRSESLSELAQDLQLLCVKEEVTDMERAKELREKRIAELRKTNGPLGTGYQRILGDIEQTLDRRQVLEKYYLKVKENLQETQAVSETEINDFRREAEVRLEDLGTKRYPVLILGETSAGKSSLINLLLNDSIMPISIKQSTLTICEISYGAIKEAVLHFANRRGLSLVLTGQRFDKYKDYIKKPIEDENWCEKIEIRIPNLLLKGGVVIIDSPGIGDSKSVSEITLKYLSRAYAFIYVINTPNAGGLQKDRLMLILSEWIKLYKGKDGCGIPSESAIFVCNKWDEVEEQSNRNQEKNPERHIIDSLKKNIPGLDGKFQIIKMSVSRATSVQKKFNVMSDDLNSLVNRLQRLLPLCIERKTEFFYFWISGQLCSLSDQLKGEMYNAKRNKEERLKAREELDEKLSKLKEGNPIREIEGAIILYVKQVEQELASYLQTDEFKRNFCRWTENPLPKTEEGQNFSKMKEAFSRCIEQRFETLLQNWERRTNFFTQARAELEALFNKGFLEFEREIRDIDRVLTGSDVEDCQPFEIHPGRIFSPLDPGRRKFLVMTGLILWTVFVPVGLTAGFLTAPVLGVLPFGKHLKELQLKNNCCQTLTDLSKKFLDDFIRNKIPSYVQDRFSEETNRIAKIKRCHQQLITKYEQRCKDLTKSEDESREKEILEKYSPLHSNLKNMNENLMFDAIQNGIQVMYPSCQLDLRRLNYNEKEREAHLGKGTYGTVFKGRYSPPGHEKTDVAVKKIREHPDKSNVATFLKEAAMLKQLEHKHIVTFYGVGIDVQNRELVSLVLVFDLCIRSLDQQIFENDEYIPWKTASAAAWIMPRAKQILDALEFIHSKNVVHRDLKLANILDKEKILISKDDYIKVADLGLATFEDKIIGTMCGTQPYMAPEVMEGKLYSTKWHTTDWSPCSKSCGNGVQTHEVICRKKINPTDYVPSTSCAADKKPSISKKVRYCNSIDCPADWEEGLPGYQRILGDIEQTLDRRQVLEKYYLKVKENLQETQAVSETEINDFRREAEVRLEDLGTKRYPVLILGETSAGKSSLINLLLNDSIMPISIKQSTLTICEISYGAIKEAVLHFANRRGLSLVLTGQRFDKYKDYIKKPIEDENWCEKIEIRIPNLLLKGGVVIIDSPGIGDSKSVSEITLKYLSRAYAFIYVINTPNAGGLQKDRLMLILSEWIKLYKGKDGCGIPSESAIFVCNKWDEVEEQSNRNQEENPERHIIDSLKKNIPGLDGKFQIIKMSVSRATSVQKKFNVMSDDLNSLVNRLQRLLPLCIERKTEFFYFWISGQLCSLSDQLKGEMYNAKRNKEERLKAREELDEKLSKLKEGNPIREIEGAIILYVKQVEQELASYLQTDEFKRNFCRWTENPLPKTEEGQNFSKMKEAFSRCIEQRFETLLQNWERRTNFFTQARAELEALFNKGFLEFEREIRDIDRVLTGSDVEDCQPFEIHPGRIFSPLDPGRRKFLVMTGLILWTVLVPVGLTAGFLTAPVLGVLAFGKHLKELQLKNNCCQTLTDLSKKFLDDFIRNKIPSYVQDRFSEETNRIAKIKRCHQQLITKYEQRCKDLTKSEDESREKEILEKYSPLHSNLKNMNENLIFDAIQNGIQVMYPSCQLDLRRLNYNEKEREAHLGKGTYGTVFKGRYSPPGHEKTDVAVKKIREHPDKSNVATFLKEAAMLKQLEHKHIVTFYGVGIDVQNRELVSLVLVFDLCIRSLNQQIFENDEYIPWKTASAAAWIMPRAKQILDALEFIHSKNVVHRDLKLANILDKEKILISKDDYIKVADLGLATFEDKIIGTMCGTQPYMAPEVMEGKLYSTKVDIYSFGLMMWEMWFGKRVFTELRREEFFTTRIKDEDYRPQIPENGNLPPAKWIELMTSSWQSDSSLRPTATKCKDIIKTISVDA</sequence>
<dbReference type="SMART" id="SM00209">
    <property type="entry name" value="TSP1"/>
    <property type="match status" value="1"/>
</dbReference>